<organism evidence="2">
    <name type="scientific">Rhizophora mucronata</name>
    <name type="common">Asiatic mangrove</name>
    <dbReference type="NCBI Taxonomy" id="61149"/>
    <lineage>
        <taxon>Eukaryota</taxon>
        <taxon>Viridiplantae</taxon>
        <taxon>Streptophyta</taxon>
        <taxon>Embryophyta</taxon>
        <taxon>Tracheophyta</taxon>
        <taxon>Spermatophyta</taxon>
        <taxon>Magnoliopsida</taxon>
        <taxon>eudicotyledons</taxon>
        <taxon>Gunneridae</taxon>
        <taxon>Pentapetalae</taxon>
        <taxon>rosids</taxon>
        <taxon>fabids</taxon>
        <taxon>Malpighiales</taxon>
        <taxon>Rhizophoraceae</taxon>
        <taxon>Rhizophora</taxon>
    </lineage>
</organism>
<dbReference type="AlphaFoldDB" id="A0A2P2IPZ5"/>
<name>A0A2P2IPZ5_RHIMU</name>
<evidence type="ECO:0000256" key="1">
    <source>
        <dbReference type="SAM" id="MobiDB-lite"/>
    </source>
</evidence>
<evidence type="ECO:0000313" key="2">
    <source>
        <dbReference type="EMBL" id="MBW83301.1"/>
    </source>
</evidence>
<reference evidence="2" key="1">
    <citation type="submission" date="2018-02" db="EMBL/GenBank/DDBJ databases">
        <title>Rhizophora mucronata_Transcriptome.</title>
        <authorList>
            <person name="Meera S.P."/>
            <person name="Sreeshan A."/>
            <person name="Augustine A."/>
        </authorList>
    </citation>
    <scope>NUCLEOTIDE SEQUENCE</scope>
    <source>
        <tissue evidence="2">Leaf</tissue>
    </source>
</reference>
<proteinExistence type="predicted"/>
<protein>
    <submittedName>
        <fullName evidence="2">Uncharacterized protein</fullName>
    </submittedName>
</protein>
<feature type="compositionally biased region" description="Polar residues" evidence="1">
    <location>
        <begin position="25"/>
        <end position="39"/>
    </location>
</feature>
<feature type="region of interest" description="Disordered" evidence="1">
    <location>
        <begin position="1"/>
        <end position="39"/>
    </location>
</feature>
<accession>A0A2P2IPZ5</accession>
<feature type="compositionally biased region" description="Polar residues" evidence="1">
    <location>
        <begin position="1"/>
        <end position="15"/>
    </location>
</feature>
<sequence>MIQISRTSNNSNTEGFINKPRKQHTMSWISLSHQSPVKQ</sequence>
<dbReference type="EMBL" id="GGEC01002818">
    <property type="protein sequence ID" value="MBW83301.1"/>
    <property type="molecule type" value="Transcribed_RNA"/>
</dbReference>